<accession>A0ABS0B5G2</accession>
<dbReference type="Pfam" id="PF07687">
    <property type="entry name" value="M20_dimer"/>
    <property type="match status" value="1"/>
</dbReference>
<keyword evidence="9" id="KW-1185">Reference proteome</keyword>
<comment type="caution">
    <text evidence="8">The sequence shown here is derived from an EMBL/GenBank/DDBJ whole genome shotgun (WGS) entry which is preliminary data.</text>
</comment>
<gene>
    <name evidence="8" type="ORF">IU514_08505</name>
</gene>
<comment type="similarity">
    <text evidence="1">Belongs to the peptidase M20A family.</text>
</comment>
<dbReference type="InterPro" id="IPR002933">
    <property type="entry name" value="Peptidase_M20"/>
</dbReference>
<dbReference type="Gene3D" id="3.30.70.360">
    <property type="match status" value="1"/>
</dbReference>
<name>A0ABS0B5G2_9GAMM</name>
<evidence type="ECO:0000256" key="1">
    <source>
        <dbReference type="ARBA" id="ARBA00006247"/>
    </source>
</evidence>
<evidence type="ECO:0000313" key="8">
    <source>
        <dbReference type="EMBL" id="MBF6024070.1"/>
    </source>
</evidence>
<organism evidence="8 9">
    <name type="scientific">Lysobacter niastensis</name>
    <dbReference type="NCBI Taxonomy" id="380629"/>
    <lineage>
        <taxon>Bacteria</taxon>
        <taxon>Pseudomonadati</taxon>
        <taxon>Pseudomonadota</taxon>
        <taxon>Gammaproteobacteria</taxon>
        <taxon>Lysobacterales</taxon>
        <taxon>Lysobacteraceae</taxon>
        <taxon>Lysobacter</taxon>
    </lineage>
</organism>
<dbReference type="RefSeq" id="WP_194930670.1">
    <property type="nucleotide sequence ID" value="NZ_JADLZT010000004.1"/>
</dbReference>
<keyword evidence="2" id="KW-0645">Protease</keyword>
<evidence type="ECO:0000256" key="3">
    <source>
        <dbReference type="ARBA" id="ARBA00022723"/>
    </source>
</evidence>
<sequence>MSRTSLMAALLALAAAAPVVHAAKADANDARARDIFAKLISYKTSVGFDQVPAMSEYLASQFRAAGFPDADIHILPVGKTNSMVVRYRGDGSGGKPILLMAHMDVVTAKPEDWERDPFKLIEENGYFYGRGTSDVKDGVATLTSTFLRLKSEGFVPTRDLVIVFSGDEETEMATIRDLANNHRDMIDAEYALNSDGGGGTLEENGKPRMYSVQTAEKTYASFELTTHNPGGHSSQPRADNAIYDLADALKKVQTYRFPTMWNDTTLAAFKAVGAATPGATGEAMRKFAANPRDEAAANVLAGIPYEVGKTRTTCIPTLLRGGHADNALPQSATATVNCRIFPGVAIDDVRKTLQDLAGSSVEVKTIGSPTASDASPLRPDVMTAVTKVVHQLHPGVAVVPSQESGATDGLYLRAAGIPTYGVSGMFLKDSDSFAHGLNERIPVKGYYDGLDHWYLLVKELAGRKS</sequence>
<dbReference type="Gene3D" id="3.40.630.10">
    <property type="entry name" value="Zn peptidases"/>
    <property type="match status" value="1"/>
</dbReference>
<evidence type="ECO:0000313" key="9">
    <source>
        <dbReference type="Proteomes" id="UP001429984"/>
    </source>
</evidence>
<keyword evidence="5" id="KW-0862">Zinc</keyword>
<proteinExistence type="inferred from homology"/>
<dbReference type="SUPFAM" id="SSF55031">
    <property type="entry name" value="Bacterial exopeptidase dimerisation domain"/>
    <property type="match status" value="1"/>
</dbReference>
<dbReference type="InterPro" id="IPR001261">
    <property type="entry name" value="ArgE/DapE_CS"/>
</dbReference>
<dbReference type="InterPro" id="IPR011650">
    <property type="entry name" value="Peptidase_M20_dimer"/>
</dbReference>
<dbReference type="SUPFAM" id="SSF53187">
    <property type="entry name" value="Zn-dependent exopeptidases"/>
    <property type="match status" value="1"/>
</dbReference>
<feature type="signal peptide" evidence="6">
    <location>
        <begin position="1"/>
        <end position="22"/>
    </location>
</feature>
<dbReference type="PANTHER" id="PTHR45962">
    <property type="entry name" value="N-FATTY-ACYL-AMINO ACID SYNTHASE/HYDROLASE PM20D1"/>
    <property type="match status" value="1"/>
</dbReference>
<evidence type="ECO:0000256" key="4">
    <source>
        <dbReference type="ARBA" id="ARBA00022801"/>
    </source>
</evidence>
<evidence type="ECO:0000256" key="6">
    <source>
        <dbReference type="SAM" id="SignalP"/>
    </source>
</evidence>
<keyword evidence="3" id="KW-0479">Metal-binding</keyword>
<evidence type="ECO:0000256" key="5">
    <source>
        <dbReference type="ARBA" id="ARBA00022833"/>
    </source>
</evidence>
<dbReference type="NCBIfam" id="NF006596">
    <property type="entry name" value="PRK09133.1"/>
    <property type="match status" value="1"/>
</dbReference>
<keyword evidence="6" id="KW-0732">Signal</keyword>
<dbReference type="PROSITE" id="PS00758">
    <property type="entry name" value="ARGE_DAPE_CPG2_1"/>
    <property type="match status" value="1"/>
</dbReference>
<protein>
    <submittedName>
        <fullName evidence="8">M20/M25/M40 family metallo-hydrolase</fullName>
    </submittedName>
</protein>
<dbReference type="InterPro" id="IPR047177">
    <property type="entry name" value="Pept_M20A"/>
</dbReference>
<dbReference type="EMBL" id="JADLZT010000004">
    <property type="protein sequence ID" value="MBF6024070.1"/>
    <property type="molecule type" value="Genomic_DNA"/>
</dbReference>
<evidence type="ECO:0000256" key="2">
    <source>
        <dbReference type="ARBA" id="ARBA00022670"/>
    </source>
</evidence>
<dbReference type="PANTHER" id="PTHR45962:SF1">
    <property type="entry name" value="N-FATTY-ACYL-AMINO ACID SYNTHASE_HYDROLASE PM20D1"/>
    <property type="match status" value="1"/>
</dbReference>
<reference evidence="8 9" key="1">
    <citation type="submission" date="2020-11" db="EMBL/GenBank/DDBJ databases">
        <title>Draft Genome Sequence and Secondary Metabolite Biosynthetic Potential of the Lysobacter niastensis Type strain DSM 18481.</title>
        <authorList>
            <person name="Turrini P."/>
            <person name="Artuso I."/>
            <person name="Tescari M."/>
            <person name="Lugli G.A."/>
            <person name="Frangipani E."/>
            <person name="Ventura M."/>
            <person name="Visca P."/>
        </authorList>
    </citation>
    <scope>NUCLEOTIDE SEQUENCE [LARGE SCALE GENOMIC DNA]</scope>
    <source>
        <strain evidence="8 9">DSM 18481</strain>
    </source>
</reference>
<dbReference type="InterPro" id="IPR036264">
    <property type="entry name" value="Bact_exopeptidase_dim_dom"/>
</dbReference>
<keyword evidence="4" id="KW-0378">Hydrolase</keyword>
<feature type="domain" description="Peptidase M20 dimerisation" evidence="7">
    <location>
        <begin position="215"/>
        <end position="358"/>
    </location>
</feature>
<feature type="chain" id="PRO_5046030149" evidence="6">
    <location>
        <begin position="23"/>
        <end position="465"/>
    </location>
</feature>
<evidence type="ECO:0000259" key="7">
    <source>
        <dbReference type="Pfam" id="PF07687"/>
    </source>
</evidence>
<dbReference type="Gene3D" id="1.10.150.900">
    <property type="match status" value="1"/>
</dbReference>
<dbReference type="Pfam" id="PF01546">
    <property type="entry name" value="Peptidase_M20"/>
    <property type="match status" value="1"/>
</dbReference>
<dbReference type="Proteomes" id="UP001429984">
    <property type="component" value="Unassembled WGS sequence"/>
</dbReference>